<dbReference type="EMBL" id="VXIV02001571">
    <property type="protein sequence ID" value="KAF6031748.1"/>
    <property type="molecule type" value="Genomic_DNA"/>
</dbReference>
<proteinExistence type="inferred from homology"/>
<dbReference type="PANTHER" id="PTHR10807">
    <property type="entry name" value="MYOTUBULARIN-RELATED"/>
    <property type="match status" value="1"/>
</dbReference>
<organism evidence="3 4">
    <name type="scientific">Bugula neritina</name>
    <name type="common">Brown bryozoan</name>
    <name type="synonym">Sertularia neritina</name>
    <dbReference type="NCBI Taxonomy" id="10212"/>
    <lineage>
        <taxon>Eukaryota</taxon>
        <taxon>Metazoa</taxon>
        <taxon>Spiralia</taxon>
        <taxon>Lophotrochozoa</taxon>
        <taxon>Bryozoa</taxon>
        <taxon>Gymnolaemata</taxon>
        <taxon>Cheilostomatida</taxon>
        <taxon>Flustrina</taxon>
        <taxon>Buguloidea</taxon>
        <taxon>Bugulidae</taxon>
        <taxon>Bugula</taxon>
    </lineage>
</organism>
<dbReference type="AlphaFoldDB" id="A0A7J7K2B9"/>
<dbReference type="InterPro" id="IPR029021">
    <property type="entry name" value="Prot-tyrosine_phosphatase-like"/>
</dbReference>
<dbReference type="GO" id="GO:0010507">
    <property type="term" value="P:negative regulation of autophagy"/>
    <property type="evidence" value="ECO:0007669"/>
    <property type="project" value="TreeGrafter"/>
</dbReference>
<dbReference type="GO" id="GO:0046856">
    <property type="term" value="P:phosphatidylinositol dephosphorylation"/>
    <property type="evidence" value="ECO:0007669"/>
    <property type="project" value="TreeGrafter"/>
</dbReference>
<dbReference type="InterPro" id="IPR010569">
    <property type="entry name" value="Myotubularin-like_Pase_dom"/>
</dbReference>
<protein>
    <submittedName>
        <fullName evidence="3">MTMR9</fullName>
    </submittedName>
</protein>
<evidence type="ECO:0000256" key="1">
    <source>
        <dbReference type="ARBA" id="ARBA00007471"/>
    </source>
</evidence>
<comment type="similarity">
    <text evidence="1">Belongs to the protein-tyrosine phosphatase family. Non-receptor class myotubularin subfamily.</text>
</comment>
<dbReference type="GO" id="GO:0005737">
    <property type="term" value="C:cytoplasm"/>
    <property type="evidence" value="ECO:0007669"/>
    <property type="project" value="TreeGrafter"/>
</dbReference>
<sequence length="296" mass="34552">MSSYKSMKHVTYQILTPACFCRDESLSTEKFLSKLNSSHWLDFVRDLMICACVVSTYIHKEDATVLVQGSSGTDRVLQVSSLAQVILDPDCRTIRGFEALIEREWVQAGHPFKSRCCKSVYSKTDSKFESPVFLVFLDSVWQIWQQFPCSFEFNEEFLILLFDNAYCSKYGTFLCNNQKERKMNKLHEKTISLWSYVNQPDFLKTYLNPLYEPNSDVIFPSVAPQSLCLWKRLYMRHQLDLSSHTEMWERIKFTKENNLALQLRTSRLRRQVDALSKELQEEGISIHDALVRSTGE</sequence>
<dbReference type="GO" id="GO:0019903">
    <property type="term" value="F:protein phosphatase binding"/>
    <property type="evidence" value="ECO:0007669"/>
    <property type="project" value="TreeGrafter"/>
</dbReference>
<accession>A0A7J7K2B9</accession>
<comment type="caution">
    <text evidence="3">The sequence shown here is derived from an EMBL/GenBank/DDBJ whole genome shotgun (WGS) entry which is preliminary data.</text>
</comment>
<dbReference type="Pfam" id="PF06602">
    <property type="entry name" value="Myotub-related"/>
    <property type="match status" value="1"/>
</dbReference>
<dbReference type="SUPFAM" id="SSF52799">
    <property type="entry name" value="(Phosphotyrosine protein) phosphatases II"/>
    <property type="match status" value="1"/>
</dbReference>
<dbReference type="OrthoDB" id="271628at2759"/>
<dbReference type="Proteomes" id="UP000593567">
    <property type="component" value="Unassembled WGS sequence"/>
</dbReference>
<name>A0A7J7K2B9_BUGNE</name>
<evidence type="ECO:0000313" key="4">
    <source>
        <dbReference type="Proteomes" id="UP000593567"/>
    </source>
</evidence>
<evidence type="ECO:0000313" key="3">
    <source>
        <dbReference type="EMBL" id="KAF6031748.1"/>
    </source>
</evidence>
<feature type="domain" description="Myotubularin phosphatase" evidence="2">
    <location>
        <begin position="1"/>
        <end position="234"/>
    </location>
</feature>
<gene>
    <name evidence="3" type="ORF">EB796_009955</name>
</gene>
<dbReference type="PROSITE" id="PS51339">
    <property type="entry name" value="PPASE_MYOTUBULARIN"/>
    <property type="match status" value="1"/>
</dbReference>
<dbReference type="PANTHER" id="PTHR10807:SF73">
    <property type="entry name" value="LD06050P"/>
    <property type="match status" value="1"/>
</dbReference>
<dbReference type="InterPro" id="IPR030564">
    <property type="entry name" value="Myotubularin"/>
</dbReference>
<keyword evidence="4" id="KW-1185">Reference proteome</keyword>
<evidence type="ECO:0000259" key="2">
    <source>
        <dbReference type="PROSITE" id="PS51339"/>
    </source>
</evidence>
<reference evidence="3" key="1">
    <citation type="submission" date="2020-06" db="EMBL/GenBank/DDBJ databases">
        <title>Draft genome of Bugula neritina, a colonial animal packing powerful symbionts and potential medicines.</title>
        <authorList>
            <person name="Rayko M."/>
        </authorList>
    </citation>
    <scope>NUCLEOTIDE SEQUENCE [LARGE SCALE GENOMIC DNA]</scope>
    <source>
        <strain evidence="3">Kwan_BN1</strain>
    </source>
</reference>